<dbReference type="EMBL" id="MU129356">
    <property type="protein sequence ID" value="KAF9503450.1"/>
    <property type="molecule type" value="Genomic_DNA"/>
</dbReference>
<feature type="non-terminal residue" evidence="1">
    <location>
        <position position="1"/>
    </location>
</feature>
<gene>
    <name evidence="1" type="ORF">BS47DRAFT_1309751</name>
</gene>
<accession>A0A9P6ACJ8</accession>
<dbReference type="AlphaFoldDB" id="A0A9P6ACJ8"/>
<name>A0A9P6ACJ8_9AGAM</name>
<keyword evidence="2" id="KW-1185">Reference proteome</keyword>
<comment type="caution">
    <text evidence="1">The sequence shown here is derived from an EMBL/GenBank/DDBJ whole genome shotgun (WGS) entry which is preliminary data.</text>
</comment>
<protein>
    <submittedName>
        <fullName evidence="1">Uncharacterized protein</fullName>
    </submittedName>
</protein>
<evidence type="ECO:0000313" key="2">
    <source>
        <dbReference type="Proteomes" id="UP000886523"/>
    </source>
</evidence>
<organism evidence="1 2">
    <name type="scientific">Hydnum rufescens UP504</name>
    <dbReference type="NCBI Taxonomy" id="1448309"/>
    <lineage>
        <taxon>Eukaryota</taxon>
        <taxon>Fungi</taxon>
        <taxon>Dikarya</taxon>
        <taxon>Basidiomycota</taxon>
        <taxon>Agaricomycotina</taxon>
        <taxon>Agaricomycetes</taxon>
        <taxon>Cantharellales</taxon>
        <taxon>Hydnaceae</taxon>
        <taxon>Hydnum</taxon>
    </lineage>
</organism>
<dbReference type="Proteomes" id="UP000886523">
    <property type="component" value="Unassembled WGS sequence"/>
</dbReference>
<dbReference type="OrthoDB" id="3252362at2759"/>
<sequence>IKAIQALLDFIYIAQFPLHSNLSLQELQVALTTFHDNKGVFITNGTHHQNHMNIPKLHALHHWLPNIIDLGTMDNYCTKTGETLHLLMCKAAYKATNRKEYDEQIICYLI</sequence>
<evidence type="ECO:0000313" key="1">
    <source>
        <dbReference type="EMBL" id="KAF9503450.1"/>
    </source>
</evidence>
<reference evidence="1" key="1">
    <citation type="journal article" date="2020" name="Nat. Commun.">
        <title>Large-scale genome sequencing of mycorrhizal fungi provides insights into the early evolution of symbiotic traits.</title>
        <authorList>
            <person name="Miyauchi S."/>
            <person name="Kiss E."/>
            <person name="Kuo A."/>
            <person name="Drula E."/>
            <person name="Kohler A."/>
            <person name="Sanchez-Garcia M."/>
            <person name="Morin E."/>
            <person name="Andreopoulos B."/>
            <person name="Barry K.W."/>
            <person name="Bonito G."/>
            <person name="Buee M."/>
            <person name="Carver A."/>
            <person name="Chen C."/>
            <person name="Cichocki N."/>
            <person name="Clum A."/>
            <person name="Culley D."/>
            <person name="Crous P.W."/>
            <person name="Fauchery L."/>
            <person name="Girlanda M."/>
            <person name="Hayes R.D."/>
            <person name="Keri Z."/>
            <person name="LaButti K."/>
            <person name="Lipzen A."/>
            <person name="Lombard V."/>
            <person name="Magnuson J."/>
            <person name="Maillard F."/>
            <person name="Murat C."/>
            <person name="Nolan M."/>
            <person name="Ohm R.A."/>
            <person name="Pangilinan J."/>
            <person name="Pereira M.F."/>
            <person name="Perotto S."/>
            <person name="Peter M."/>
            <person name="Pfister S."/>
            <person name="Riley R."/>
            <person name="Sitrit Y."/>
            <person name="Stielow J.B."/>
            <person name="Szollosi G."/>
            <person name="Zifcakova L."/>
            <person name="Stursova M."/>
            <person name="Spatafora J.W."/>
            <person name="Tedersoo L."/>
            <person name="Vaario L.M."/>
            <person name="Yamada A."/>
            <person name="Yan M."/>
            <person name="Wang P."/>
            <person name="Xu J."/>
            <person name="Bruns T."/>
            <person name="Baldrian P."/>
            <person name="Vilgalys R."/>
            <person name="Dunand C."/>
            <person name="Henrissat B."/>
            <person name="Grigoriev I.V."/>
            <person name="Hibbett D."/>
            <person name="Nagy L.G."/>
            <person name="Martin F.M."/>
        </authorList>
    </citation>
    <scope>NUCLEOTIDE SEQUENCE</scope>
    <source>
        <strain evidence="1">UP504</strain>
    </source>
</reference>
<proteinExistence type="predicted"/>